<feature type="region of interest" description="Disordered" evidence="1">
    <location>
        <begin position="461"/>
        <end position="486"/>
    </location>
</feature>
<organism evidence="2 3">
    <name type="scientific">Melipona quadrifasciata</name>
    <dbReference type="NCBI Taxonomy" id="166423"/>
    <lineage>
        <taxon>Eukaryota</taxon>
        <taxon>Metazoa</taxon>
        <taxon>Ecdysozoa</taxon>
        <taxon>Arthropoda</taxon>
        <taxon>Hexapoda</taxon>
        <taxon>Insecta</taxon>
        <taxon>Pterygota</taxon>
        <taxon>Neoptera</taxon>
        <taxon>Endopterygota</taxon>
        <taxon>Hymenoptera</taxon>
        <taxon>Apocrita</taxon>
        <taxon>Aculeata</taxon>
        <taxon>Apoidea</taxon>
        <taxon>Anthophila</taxon>
        <taxon>Apidae</taxon>
        <taxon>Melipona</taxon>
    </lineage>
</organism>
<reference evidence="2 3" key="1">
    <citation type="submission" date="2015-07" db="EMBL/GenBank/DDBJ databases">
        <title>The genome of Melipona quadrifasciata.</title>
        <authorList>
            <person name="Pan H."/>
            <person name="Kapheim K."/>
        </authorList>
    </citation>
    <scope>NUCLEOTIDE SEQUENCE [LARGE SCALE GENOMIC DNA]</scope>
    <source>
        <strain evidence="2">0111107301</strain>
        <tissue evidence="2">Whole body</tissue>
    </source>
</reference>
<dbReference type="AlphaFoldDB" id="A0A0M8ZPR0"/>
<dbReference type="Proteomes" id="UP000053105">
    <property type="component" value="Unassembled WGS sequence"/>
</dbReference>
<sequence>MGKFGTIPKETTRNYVMYSMRIGRVIAPSNFSQINKYPQSSNNACQLVKVARLVLPAPSSVGQQLELPPMSNVCRGLRTASSVLTTYIVSEQRFIGDSFNDMFHDVPGLTHSLKCYKCGQYNEGVGSITPCINYTAHMDPKDCPPEAEWCIRKEIIPLDQSLRQTVQRDVEKLSMNSGTRGLEGLALSNGNLLRRNQSFAQIHIFGNGIIKKLELSKRIAYDRRTAFNQRARLLSWAMQLLCGGTAISAYPIFKSNYSRQSIIVCMMEIWSRPLDTLFSSAISSGDCDEIPPSGIGYPGETCEKSRIERRNPIAEFSCPDKISNEPGKFAEQSTNSRTPNRKRVTARGVRLMLQSETGLFTRKEILWQNDVIELTGTDKILQSKNTVETMVEFLVTFKEKCLEHRMENGGTMINRIPIIPIPPCHPCAIHRLQTIGANKSRYKPQDAILSGRSAALSAEEAFKRPRTAPAAPIRTDSPPSPAQMRDQQTSQFPKLYLLLDNSDTIKYVSEGSTVRDCVPTCVEKEFESLLQKLVDLLSAKTAGKEFFSKTGREISFGFAVTAASKKFLSALFEIPSSILRHKRKNPKVVESFTRDEKFE</sequence>
<proteinExistence type="predicted"/>
<dbReference type="EMBL" id="KQ436054">
    <property type="protein sequence ID" value="KOX67476.1"/>
    <property type="molecule type" value="Genomic_DNA"/>
</dbReference>
<evidence type="ECO:0000313" key="2">
    <source>
        <dbReference type="EMBL" id="KOX67476.1"/>
    </source>
</evidence>
<gene>
    <name evidence="2" type="ORF">WN51_08780</name>
</gene>
<keyword evidence="3" id="KW-1185">Reference proteome</keyword>
<dbReference type="OrthoDB" id="8188927at2759"/>
<evidence type="ECO:0000256" key="1">
    <source>
        <dbReference type="SAM" id="MobiDB-lite"/>
    </source>
</evidence>
<protein>
    <submittedName>
        <fullName evidence="2">Uncharacterized protein</fullName>
    </submittedName>
</protein>
<accession>A0A0M8ZPR0</accession>
<evidence type="ECO:0000313" key="3">
    <source>
        <dbReference type="Proteomes" id="UP000053105"/>
    </source>
</evidence>
<name>A0A0M8ZPR0_9HYME</name>